<organism evidence="2 3">
    <name type="scientific">Tenacibaculum polynesiense</name>
    <dbReference type="NCBI Taxonomy" id="3137857"/>
    <lineage>
        <taxon>Bacteria</taxon>
        <taxon>Pseudomonadati</taxon>
        <taxon>Bacteroidota</taxon>
        <taxon>Flavobacteriia</taxon>
        <taxon>Flavobacteriales</taxon>
        <taxon>Flavobacteriaceae</taxon>
        <taxon>Tenacibaculum</taxon>
    </lineage>
</organism>
<dbReference type="InterPro" id="IPR001387">
    <property type="entry name" value="Cro/C1-type_HTH"/>
</dbReference>
<protein>
    <recommendedName>
        <fullName evidence="1">HTH cro/C1-type domain-containing protein</fullName>
    </recommendedName>
</protein>
<dbReference type="InterPro" id="IPR010982">
    <property type="entry name" value="Lambda_DNA-bd_dom_sf"/>
</dbReference>
<feature type="domain" description="HTH cro/C1-type" evidence="1">
    <location>
        <begin position="17"/>
        <end position="71"/>
    </location>
</feature>
<dbReference type="Proteomes" id="UP001497527">
    <property type="component" value="Unassembled WGS sequence"/>
</dbReference>
<dbReference type="SMART" id="SM00530">
    <property type="entry name" value="HTH_XRE"/>
    <property type="match status" value="1"/>
</dbReference>
<evidence type="ECO:0000313" key="3">
    <source>
        <dbReference type="Proteomes" id="UP001497527"/>
    </source>
</evidence>
<name>A0ABM9PEV8_9FLAO</name>
<accession>A0ABM9PEV8</accession>
<evidence type="ECO:0000259" key="1">
    <source>
        <dbReference type="PROSITE" id="PS50943"/>
    </source>
</evidence>
<dbReference type="Gene3D" id="1.10.260.40">
    <property type="entry name" value="lambda repressor-like DNA-binding domains"/>
    <property type="match status" value="1"/>
</dbReference>
<dbReference type="PROSITE" id="PS50943">
    <property type="entry name" value="HTH_CROC1"/>
    <property type="match status" value="1"/>
</dbReference>
<evidence type="ECO:0000313" key="2">
    <source>
        <dbReference type="EMBL" id="CAL2104150.1"/>
    </source>
</evidence>
<dbReference type="RefSeq" id="WP_348718414.1">
    <property type="nucleotide sequence ID" value="NZ_CAXJIO010000015.1"/>
</dbReference>
<dbReference type="EMBL" id="CAXJIO010000015">
    <property type="protein sequence ID" value="CAL2104150.1"/>
    <property type="molecule type" value="Genomic_DNA"/>
</dbReference>
<dbReference type="CDD" id="cd00093">
    <property type="entry name" value="HTH_XRE"/>
    <property type="match status" value="1"/>
</dbReference>
<proteinExistence type="predicted"/>
<gene>
    <name evidence="2" type="ORF">T190423A01A_60087</name>
</gene>
<dbReference type="SUPFAM" id="SSF47413">
    <property type="entry name" value="lambda repressor-like DNA-binding domains"/>
    <property type="match status" value="1"/>
</dbReference>
<keyword evidence="3" id="KW-1185">Reference proteome</keyword>
<comment type="caution">
    <text evidence="2">The sequence shown here is derived from an EMBL/GenBank/DDBJ whole genome shotgun (WGS) entry which is preliminary data.</text>
</comment>
<sequence length="76" mass="8956">MSDDINQTRRKAIGNRIKELRKKAGYSSYETFATDNGMPRKNYWRVENGNNFTINTLLRLSEIHKITLEEFFKGID</sequence>
<reference evidence="2 3" key="1">
    <citation type="submission" date="2024-05" db="EMBL/GenBank/DDBJ databases">
        <authorList>
            <person name="Duchaud E."/>
        </authorList>
    </citation>
    <scope>NUCLEOTIDE SEQUENCE [LARGE SCALE GENOMIC DNA]</scope>
    <source>
        <strain evidence="2">Ena-SAMPLE-TAB-13-05-2024-13:56:06:370-140308</strain>
    </source>
</reference>